<protein>
    <submittedName>
        <fullName evidence="4">Monocarboxylate transporter 10</fullName>
    </submittedName>
</protein>
<reference evidence="4" key="1">
    <citation type="journal article" date="2023" name="G3 (Bethesda)">
        <title>Whole genome assembly and annotation of the endangered Caribbean coral Acropora cervicornis.</title>
        <authorList>
            <person name="Selwyn J.D."/>
            <person name="Vollmer S.V."/>
        </authorList>
    </citation>
    <scope>NUCLEOTIDE SEQUENCE</scope>
    <source>
        <strain evidence="4">K2</strain>
    </source>
</reference>
<dbReference type="EMBL" id="JARQWQ010000110">
    <property type="protein sequence ID" value="KAK2550493.1"/>
    <property type="molecule type" value="Genomic_DNA"/>
</dbReference>
<dbReference type="PROSITE" id="PS50850">
    <property type="entry name" value="MFS"/>
    <property type="match status" value="1"/>
</dbReference>
<feature type="transmembrane region" description="Helical" evidence="2">
    <location>
        <begin position="278"/>
        <end position="298"/>
    </location>
</feature>
<gene>
    <name evidence="4" type="ORF">P5673_028859</name>
</gene>
<sequence length="756" mass="83567">MEKKSRGIQFRRQLDSPWSWVVCFSSFTVQFLILGTHNSFGSFFVALLDKFQRSEAETAWIGSLAIGITYMAGPISTSLCYRWGCRVVMCLGSAIFLASMLITSFAPQLSVMYLTYGVLFGFGASCCYFSSFYVLIIYFNKYLALANGIAAAGVGAGTMAISLMIDKLIASYGLRIAFQGMAGLSVLLFIAGLTFIPMDSKEEDKSCEKVSLVKKREETKTLDRLVSSFKKILKPNPVWRNKAFAAWTIAAGMVFFANYIPYVYLIRFGESIGVPSSQGALLVGYLALAQTFGKILFGKLADFQRLSRQTLTQIGLLVMAVATCLCPLARSHLALLMYSLVSGTCDGCFCVMVGLLTHEIVGREMMAKAVGTMYGVVSIPMTIGPPLAGLLYDNTGSYDLVFFVSSGFVFVGACIIFLIPIFLPSTDHESQKVKTAGIDVIPETMVDLDDSLFESPRHKVTSRISLPSFGNDFELERNRLLLDGENTNSRPNSFILFSIIPEGSFRDLSIANERYSKSREASFTSLARLSEIRVDSRVNSCDKLETVKEIETSGTCDISDELDSKDLASSSTDLEEKPLSEYSWKRSEGDLSWKTHCSEADTEDSGFLEETSSCQNKDKTQQSGIKEDEINCVENMKQETDSKGSGYGKEEYVRPLKEGPFNIYPESKKSILFGACVEDQSVSSLIKAAADVNAISHQRVSFAPHASQDIYSELFEEILEEVNDYVNNFPENPDLLKSMPKVSMTDLKACERETMV</sequence>
<proteinExistence type="predicted"/>
<feature type="transmembrane region" description="Helical" evidence="2">
    <location>
        <begin position="142"/>
        <end position="164"/>
    </location>
</feature>
<name>A0AAD9PWR8_ACRCE</name>
<comment type="caution">
    <text evidence="4">The sequence shown here is derived from an EMBL/GenBank/DDBJ whole genome shotgun (WGS) entry which is preliminary data.</text>
</comment>
<feature type="transmembrane region" description="Helical" evidence="2">
    <location>
        <begin position="113"/>
        <end position="135"/>
    </location>
</feature>
<accession>A0AAD9PWR8</accession>
<feature type="transmembrane region" description="Helical" evidence="2">
    <location>
        <begin position="88"/>
        <end position="107"/>
    </location>
</feature>
<keyword evidence="5" id="KW-1185">Reference proteome</keyword>
<dbReference type="GO" id="GO:0022857">
    <property type="term" value="F:transmembrane transporter activity"/>
    <property type="evidence" value="ECO:0007669"/>
    <property type="project" value="InterPro"/>
</dbReference>
<dbReference type="GO" id="GO:0016020">
    <property type="term" value="C:membrane"/>
    <property type="evidence" value="ECO:0007669"/>
    <property type="project" value="UniProtKB-SubCell"/>
</dbReference>
<feature type="transmembrane region" description="Helical" evidence="2">
    <location>
        <begin position="369"/>
        <end position="388"/>
    </location>
</feature>
<dbReference type="InterPro" id="IPR036259">
    <property type="entry name" value="MFS_trans_sf"/>
</dbReference>
<evidence type="ECO:0000313" key="5">
    <source>
        <dbReference type="Proteomes" id="UP001249851"/>
    </source>
</evidence>
<dbReference type="Proteomes" id="UP001249851">
    <property type="component" value="Unassembled WGS sequence"/>
</dbReference>
<dbReference type="Gene3D" id="1.20.1250.20">
    <property type="entry name" value="MFS general substrate transporter like domains"/>
    <property type="match status" value="2"/>
</dbReference>
<evidence type="ECO:0000259" key="3">
    <source>
        <dbReference type="PROSITE" id="PS50850"/>
    </source>
</evidence>
<feature type="transmembrane region" description="Helical" evidence="2">
    <location>
        <begin position="60"/>
        <end position="81"/>
    </location>
</feature>
<feature type="transmembrane region" description="Helical" evidence="2">
    <location>
        <begin position="400"/>
        <end position="423"/>
    </location>
</feature>
<organism evidence="4 5">
    <name type="scientific">Acropora cervicornis</name>
    <name type="common">Staghorn coral</name>
    <dbReference type="NCBI Taxonomy" id="6130"/>
    <lineage>
        <taxon>Eukaryota</taxon>
        <taxon>Metazoa</taxon>
        <taxon>Cnidaria</taxon>
        <taxon>Anthozoa</taxon>
        <taxon>Hexacorallia</taxon>
        <taxon>Scleractinia</taxon>
        <taxon>Astrocoeniina</taxon>
        <taxon>Acroporidae</taxon>
        <taxon>Acropora</taxon>
    </lineage>
</organism>
<dbReference type="SUPFAM" id="SSF103473">
    <property type="entry name" value="MFS general substrate transporter"/>
    <property type="match status" value="1"/>
</dbReference>
<dbReference type="PANTHER" id="PTHR11360">
    <property type="entry name" value="MONOCARBOXYLATE TRANSPORTER"/>
    <property type="match status" value="1"/>
</dbReference>
<dbReference type="InterPro" id="IPR020846">
    <property type="entry name" value="MFS_dom"/>
</dbReference>
<feature type="transmembrane region" description="Helical" evidence="2">
    <location>
        <begin position="310"/>
        <end position="330"/>
    </location>
</feature>
<comment type="subcellular location">
    <subcellularLocation>
        <location evidence="1">Membrane</location>
        <topology evidence="1">Multi-pass membrane protein</topology>
    </subcellularLocation>
</comment>
<dbReference type="AlphaFoldDB" id="A0AAD9PWR8"/>
<dbReference type="InterPro" id="IPR050327">
    <property type="entry name" value="Proton-linked_MCT"/>
</dbReference>
<dbReference type="Pfam" id="PF07690">
    <property type="entry name" value="MFS_1"/>
    <property type="match status" value="1"/>
</dbReference>
<evidence type="ECO:0000256" key="2">
    <source>
        <dbReference type="SAM" id="Phobius"/>
    </source>
</evidence>
<feature type="transmembrane region" description="Helical" evidence="2">
    <location>
        <begin position="244"/>
        <end position="266"/>
    </location>
</feature>
<dbReference type="PANTHER" id="PTHR11360:SF251">
    <property type="entry name" value="MAJOR FACILITATOR SUPERFAMILY (MFS) PROFILE DOMAIN-CONTAINING PROTEIN"/>
    <property type="match status" value="1"/>
</dbReference>
<keyword evidence="2" id="KW-0812">Transmembrane</keyword>
<feature type="domain" description="Major facilitator superfamily (MFS) profile" evidence="3">
    <location>
        <begin position="22"/>
        <end position="424"/>
    </location>
</feature>
<keyword evidence="2" id="KW-1133">Transmembrane helix</keyword>
<dbReference type="InterPro" id="IPR011701">
    <property type="entry name" value="MFS"/>
</dbReference>
<keyword evidence="2" id="KW-0472">Membrane</keyword>
<feature type="transmembrane region" description="Helical" evidence="2">
    <location>
        <begin position="176"/>
        <end position="196"/>
    </location>
</feature>
<evidence type="ECO:0000313" key="4">
    <source>
        <dbReference type="EMBL" id="KAK2550493.1"/>
    </source>
</evidence>
<feature type="transmembrane region" description="Helical" evidence="2">
    <location>
        <begin position="20"/>
        <end position="40"/>
    </location>
</feature>
<reference evidence="4" key="2">
    <citation type="journal article" date="2023" name="Science">
        <title>Genomic signatures of disease resistance in endangered staghorn corals.</title>
        <authorList>
            <person name="Vollmer S.V."/>
            <person name="Selwyn J.D."/>
            <person name="Despard B.A."/>
            <person name="Roesel C.L."/>
        </authorList>
    </citation>
    <scope>NUCLEOTIDE SEQUENCE</scope>
    <source>
        <strain evidence="4">K2</strain>
    </source>
</reference>
<evidence type="ECO:0000256" key="1">
    <source>
        <dbReference type="ARBA" id="ARBA00004141"/>
    </source>
</evidence>
<feature type="transmembrane region" description="Helical" evidence="2">
    <location>
        <begin position="336"/>
        <end position="357"/>
    </location>
</feature>
<dbReference type="CDD" id="cd17352">
    <property type="entry name" value="MFS_MCT_SLC16"/>
    <property type="match status" value="1"/>
</dbReference>